<feature type="transmembrane region" description="Helical" evidence="1">
    <location>
        <begin position="47"/>
        <end position="69"/>
    </location>
</feature>
<keyword evidence="4" id="KW-1185">Reference proteome</keyword>
<organism evidence="3 4">
    <name type="scientific">Albimonas pacifica</name>
    <dbReference type="NCBI Taxonomy" id="1114924"/>
    <lineage>
        <taxon>Bacteria</taxon>
        <taxon>Pseudomonadati</taxon>
        <taxon>Pseudomonadota</taxon>
        <taxon>Alphaproteobacteria</taxon>
        <taxon>Rhodobacterales</taxon>
        <taxon>Paracoccaceae</taxon>
        <taxon>Albimonas</taxon>
    </lineage>
</organism>
<sequence>MVRIGIGSIVATCTTLAAQAAWSFEAKWVKVGGGAPNLMENWDVSPGMTMFFAAVIGVGTASICASLFAGR</sequence>
<keyword evidence="1" id="KW-1133">Transmembrane helix</keyword>
<protein>
    <submittedName>
        <fullName evidence="3">Uncharacterized protein</fullName>
    </submittedName>
</protein>
<accession>A0A1I3C1Z7</accession>
<dbReference type="EMBL" id="FOQH01000001">
    <property type="protein sequence ID" value="SFH68453.1"/>
    <property type="molecule type" value="Genomic_DNA"/>
</dbReference>
<dbReference type="STRING" id="1114924.SAMN05216258_101505"/>
<dbReference type="AlphaFoldDB" id="A0A1I3C1Z7"/>
<keyword evidence="1" id="KW-0812">Transmembrane</keyword>
<gene>
    <name evidence="3" type="ORF">SAMN05216258_101505</name>
</gene>
<evidence type="ECO:0000313" key="4">
    <source>
        <dbReference type="Proteomes" id="UP000199377"/>
    </source>
</evidence>
<evidence type="ECO:0000256" key="1">
    <source>
        <dbReference type="SAM" id="Phobius"/>
    </source>
</evidence>
<proteinExistence type="predicted"/>
<keyword evidence="2" id="KW-0732">Signal</keyword>
<evidence type="ECO:0000313" key="3">
    <source>
        <dbReference type="EMBL" id="SFH68453.1"/>
    </source>
</evidence>
<feature type="signal peptide" evidence="2">
    <location>
        <begin position="1"/>
        <end position="20"/>
    </location>
</feature>
<reference evidence="3 4" key="1">
    <citation type="submission" date="2016-10" db="EMBL/GenBank/DDBJ databases">
        <authorList>
            <person name="de Groot N.N."/>
        </authorList>
    </citation>
    <scope>NUCLEOTIDE SEQUENCE [LARGE SCALE GENOMIC DNA]</scope>
    <source>
        <strain evidence="3 4">CGMCC 1.11030</strain>
    </source>
</reference>
<dbReference type="RefSeq" id="WP_092857477.1">
    <property type="nucleotide sequence ID" value="NZ_FOQH01000001.1"/>
</dbReference>
<evidence type="ECO:0000256" key="2">
    <source>
        <dbReference type="SAM" id="SignalP"/>
    </source>
</evidence>
<dbReference type="Proteomes" id="UP000199377">
    <property type="component" value="Unassembled WGS sequence"/>
</dbReference>
<keyword evidence="1" id="KW-0472">Membrane</keyword>
<feature type="chain" id="PRO_5011698892" evidence="2">
    <location>
        <begin position="21"/>
        <end position="71"/>
    </location>
</feature>
<name>A0A1I3C1Z7_9RHOB</name>